<protein>
    <submittedName>
        <fullName evidence="1">Uncharacterized protein</fullName>
    </submittedName>
</protein>
<dbReference type="Proteomes" id="UP000828941">
    <property type="component" value="Chromosome 13"/>
</dbReference>
<keyword evidence="2" id="KW-1185">Reference proteome</keyword>
<accession>A0ACB9KSW9</accession>
<evidence type="ECO:0000313" key="1">
    <source>
        <dbReference type="EMBL" id="KAI4300327.1"/>
    </source>
</evidence>
<organism evidence="1 2">
    <name type="scientific">Bauhinia variegata</name>
    <name type="common">Purple orchid tree</name>
    <name type="synonym">Phanera variegata</name>
    <dbReference type="NCBI Taxonomy" id="167791"/>
    <lineage>
        <taxon>Eukaryota</taxon>
        <taxon>Viridiplantae</taxon>
        <taxon>Streptophyta</taxon>
        <taxon>Embryophyta</taxon>
        <taxon>Tracheophyta</taxon>
        <taxon>Spermatophyta</taxon>
        <taxon>Magnoliopsida</taxon>
        <taxon>eudicotyledons</taxon>
        <taxon>Gunneridae</taxon>
        <taxon>Pentapetalae</taxon>
        <taxon>rosids</taxon>
        <taxon>fabids</taxon>
        <taxon>Fabales</taxon>
        <taxon>Fabaceae</taxon>
        <taxon>Cercidoideae</taxon>
        <taxon>Cercideae</taxon>
        <taxon>Bauhiniinae</taxon>
        <taxon>Bauhinia</taxon>
    </lineage>
</organism>
<evidence type="ECO:0000313" key="2">
    <source>
        <dbReference type="Proteomes" id="UP000828941"/>
    </source>
</evidence>
<comment type="caution">
    <text evidence="1">The sequence shown here is derived from an EMBL/GenBank/DDBJ whole genome shotgun (WGS) entry which is preliminary data.</text>
</comment>
<gene>
    <name evidence="1" type="ORF">L6164_033718</name>
</gene>
<reference evidence="1 2" key="1">
    <citation type="journal article" date="2022" name="DNA Res.">
        <title>Chromosomal-level genome assembly of the orchid tree Bauhinia variegata (Leguminosae; Cercidoideae) supports the allotetraploid origin hypothesis of Bauhinia.</title>
        <authorList>
            <person name="Zhong Y."/>
            <person name="Chen Y."/>
            <person name="Zheng D."/>
            <person name="Pang J."/>
            <person name="Liu Y."/>
            <person name="Luo S."/>
            <person name="Meng S."/>
            <person name="Qian L."/>
            <person name="Wei D."/>
            <person name="Dai S."/>
            <person name="Zhou R."/>
        </authorList>
    </citation>
    <scope>NUCLEOTIDE SEQUENCE [LARGE SCALE GENOMIC DNA]</scope>
    <source>
        <strain evidence="1">BV-YZ2020</strain>
    </source>
</reference>
<name>A0ACB9KSW9_BAUVA</name>
<sequence>MLRLSGNQSLQALLKSSKTIKEALQIHSQVIRSGLHDDLFALSGLISFFALSGTKDGLRHSRILFSQIDRPDVFIWNAMIRGYSLSDTPQDAIFLYKSMLAAGVESPNTFTYPFLLKSCARLSHLKLGLQVHCHITKNGFESDNITVNALLHLYWSFGDMKNARNMFEKSLVRDCVSYNTMIAGYVEAGQPCFSLQIFREMQKFGIEPDGYTIVALLSACSLSSDSRTGKQIHCVVYKNSGSLGSNILLMNALVNMYAKCGCIKMAKRVSSTMRSSSSTTAWTSIISAYMERGEVEVARQIFDQMNERDVVSWTAMINGYCNVGRFQEALELFLLLEKEGIKPDVVVVIAALSACGRLGAVELGRRIHHKYAENRSFDKNENFTAAVVDMYAKCGSINIATEIFRKTPENRKTTLLYNSLISGLAHHGLGKSAITIFKEMEGLGLRPDEITFVALLCACGYSGLIDEAKKLFESMGTVYDINPEMEHYGCMVDLLGKAGYLNEAYNLIQNMPFKANSIIWRAFLGACKIHGNMELAKMAGKELLVMEPDHGAHYVMLSDMLSDIRQHEEASRVRKAIDVVGIRKPPGWSYVELDGILHKFLAGGKSHPEAKAVELMLRDLTIGLQFSGHV</sequence>
<dbReference type="EMBL" id="CM039438">
    <property type="protein sequence ID" value="KAI4300327.1"/>
    <property type="molecule type" value="Genomic_DNA"/>
</dbReference>
<proteinExistence type="predicted"/>